<accession>A0A3D9FT85</accession>
<gene>
    <name evidence="3" type="ORF">BD847_2763</name>
</gene>
<name>A0A3D9FT85_9FLAO</name>
<dbReference type="PROSITE" id="PS51257">
    <property type="entry name" value="PROKAR_LIPOPROTEIN"/>
    <property type="match status" value="1"/>
</dbReference>
<proteinExistence type="predicted"/>
<dbReference type="RefSeq" id="WP_115888784.1">
    <property type="nucleotide sequence ID" value="NZ_QRDQ01000009.1"/>
</dbReference>
<evidence type="ECO:0000256" key="1">
    <source>
        <dbReference type="SAM" id="MobiDB-lite"/>
    </source>
</evidence>
<dbReference type="AlphaFoldDB" id="A0A3D9FT85"/>
<organism evidence="3 4">
    <name type="scientific">Flavobacterium cutihirudinis</name>
    <dbReference type="NCBI Taxonomy" id="1265740"/>
    <lineage>
        <taxon>Bacteria</taxon>
        <taxon>Pseudomonadati</taxon>
        <taxon>Bacteroidota</taxon>
        <taxon>Flavobacteriia</taxon>
        <taxon>Flavobacteriales</taxon>
        <taxon>Flavobacteriaceae</taxon>
        <taxon>Flavobacterium</taxon>
    </lineage>
</organism>
<feature type="region of interest" description="Disordered" evidence="1">
    <location>
        <begin position="34"/>
        <end position="64"/>
    </location>
</feature>
<dbReference type="Proteomes" id="UP000257004">
    <property type="component" value="Unassembled WGS sequence"/>
</dbReference>
<protein>
    <recommendedName>
        <fullName evidence="5">Lipoprotein</fullName>
    </recommendedName>
</protein>
<dbReference type="OrthoDB" id="1376926at2"/>
<feature type="signal peptide" evidence="2">
    <location>
        <begin position="1"/>
        <end position="18"/>
    </location>
</feature>
<comment type="caution">
    <text evidence="3">The sequence shown here is derived from an EMBL/GenBank/DDBJ whole genome shotgun (WGS) entry which is preliminary data.</text>
</comment>
<evidence type="ECO:0000313" key="3">
    <source>
        <dbReference type="EMBL" id="RED23700.1"/>
    </source>
</evidence>
<evidence type="ECO:0000313" key="4">
    <source>
        <dbReference type="Proteomes" id="UP000257004"/>
    </source>
</evidence>
<keyword evidence="2" id="KW-0732">Signal</keyword>
<evidence type="ECO:0008006" key="5">
    <source>
        <dbReference type="Google" id="ProtNLM"/>
    </source>
</evidence>
<sequence>MKKVFILACLLVASGTFVSCTNDDEISDNKSAELTKKVNPVNPSYASEPGPGDDPIKVPPPPVR</sequence>
<evidence type="ECO:0000256" key="2">
    <source>
        <dbReference type="SAM" id="SignalP"/>
    </source>
</evidence>
<keyword evidence="4" id="KW-1185">Reference proteome</keyword>
<reference evidence="3 4" key="1">
    <citation type="submission" date="2018-07" db="EMBL/GenBank/DDBJ databases">
        <title>Genomic Encyclopedia of Archaeal and Bacterial Type Strains, Phase II (KMG-II): from individual species to whole genera.</title>
        <authorList>
            <person name="Goeker M."/>
        </authorList>
    </citation>
    <scope>NUCLEOTIDE SEQUENCE [LARGE SCALE GENOMIC DNA]</scope>
    <source>
        <strain evidence="3 4">DSM 25795</strain>
    </source>
</reference>
<feature type="chain" id="PRO_5017701744" description="Lipoprotein" evidence="2">
    <location>
        <begin position="19"/>
        <end position="64"/>
    </location>
</feature>
<dbReference type="EMBL" id="QRDQ01000009">
    <property type="protein sequence ID" value="RED23700.1"/>
    <property type="molecule type" value="Genomic_DNA"/>
</dbReference>